<name>G0LNF9_HALWC</name>
<keyword evidence="1" id="KW-1133">Transmembrane helix</keyword>
<organism evidence="2 3">
    <name type="scientific">Haloquadratum walsbyi (strain DSM 16854 / JCM 12705 / C23)</name>
    <dbReference type="NCBI Taxonomy" id="768065"/>
    <lineage>
        <taxon>Archaea</taxon>
        <taxon>Methanobacteriati</taxon>
        <taxon>Methanobacteriota</taxon>
        <taxon>Stenosarchaea group</taxon>
        <taxon>Halobacteria</taxon>
        <taxon>Halobacteriales</taxon>
        <taxon>Haloferacaceae</taxon>
        <taxon>Haloquadratum</taxon>
    </lineage>
</organism>
<evidence type="ECO:0000256" key="1">
    <source>
        <dbReference type="SAM" id="Phobius"/>
    </source>
</evidence>
<sequence length="116" mass="13434">MPRERYQTRLDEDIARDVDAYVARNDISQSEGMRRLVREGLESVNGDDVTDKIESDHEQILTQLNEIQESSIDPNKPFREQFEDVNSINRNIRLVGGVVITISLLIIFINELIMFI</sequence>
<feature type="transmembrane region" description="Helical" evidence="1">
    <location>
        <begin position="94"/>
        <end position="115"/>
    </location>
</feature>
<reference evidence="2 3" key="1">
    <citation type="journal article" date="2011" name="PLoS ONE">
        <title>Haloquadratum walsbyi: limited diversity in a global pond.</title>
        <authorList>
            <person name="Dyall-Smith M."/>
            <person name="Pfeiffer F."/>
            <person name="Klee K."/>
            <person name="Palm P."/>
            <person name="Gross K."/>
            <person name="Schuster S.C."/>
            <person name="Rampp M."/>
            <person name="Oesterhelt D."/>
        </authorList>
    </citation>
    <scope>NUCLEOTIDE SEQUENCE [LARGE SCALE GENOMIC DNA]</scope>
    <source>
        <strain evidence="3">DSM 16854 / JCM 12705 / C23</strain>
        <plasmid evidence="3">Plasmid PL6A</plasmid>
    </source>
</reference>
<keyword evidence="2" id="KW-0614">Plasmid</keyword>
<evidence type="ECO:0000313" key="3">
    <source>
        <dbReference type="Proteomes" id="UP000007954"/>
    </source>
</evidence>
<geneLocation type="plasmid" evidence="2 3">
    <name>PL6A</name>
</geneLocation>
<dbReference type="KEGG" id="hwc:Hqrw_6007"/>
<evidence type="ECO:0008006" key="4">
    <source>
        <dbReference type="Google" id="ProtNLM"/>
    </source>
</evidence>
<dbReference type="RefSeq" id="WP_014557146.1">
    <property type="nucleotide sequence ID" value="NC_017460.1"/>
</dbReference>
<accession>G0LNF9</accession>
<dbReference type="Proteomes" id="UP000007954">
    <property type="component" value="Plasmid PL6A"/>
</dbReference>
<evidence type="ECO:0000313" key="2">
    <source>
        <dbReference type="EMBL" id="CCC41965.1"/>
    </source>
</evidence>
<dbReference type="AlphaFoldDB" id="G0LNF9"/>
<gene>
    <name evidence="2" type="ordered locus">Hqrw_6007</name>
</gene>
<keyword evidence="1" id="KW-0472">Membrane</keyword>
<proteinExistence type="predicted"/>
<dbReference type="HOGENOM" id="CLU_2091265_0_0_2"/>
<dbReference type="GeneID" id="12449069"/>
<protein>
    <recommendedName>
        <fullName evidence="4">CopG domain protein</fullName>
    </recommendedName>
</protein>
<keyword evidence="1" id="KW-0812">Transmembrane</keyword>
<dbReference type="EMBL" id="FR746101">
    <property type="protein sequence ID" value="CCC41965.1"/>
    <property type="molecule type" value="Genomic_DNA"/>
</dbReference>